<keyword evidence="1" id="KW-0812">Transmembrane</keyword>
<gene>
    <name evidence="2" type="ORF">GA0061100_1271</name>
</gene>
<name>A0A1C3WL39_9HYPH</name>
<evidence type="ECO:0000256" key="1">
    <source>
        <dbReference type="SAM" id="Phobius"/>
    </source>
</evidence>
<dbReference type="Proteomes" id="UP000186228">
    <property type="component" value="Unassembled WGS sequence"/>
</dbReference>
<dbReference type="STRING" id="52131.GA0061100_1271"/>
<keyword evidence="1" id="KW-1133">Transmembrane helix</keyword>
<evidence type="ECO:0000313" key="2">
    <source>
        <dbReference type="EMBL" id="SCB40753.1"/>
    </source>
</evidence>
<proteinExistence type="predicted"/>
<keyword evidence="3" id="KW-1185">Reference proteome</keyword>
<feature type="transmembrane region" description="Helical" evidence="1">
    <location>
        <begin position="12"/>
        <end position="32"/>
    </location>
</feature>
<reference evidence="3" key="1">
    <citation type="submission" date="2016-08" db="EMBL/GenBank/DDBJ databases">
        <authorList>
            <person name="Varghese N."/>
            <person name="Submissions Spin"/>
        </authorList>
    </citation>
    <scope>NUCLEOTIDE SEQUENCE [LARGE SCALE GENOMIC DNA]</scope>
    <source>
        <strain evidence="3">CCBAU 57015</strain>
    </source>
</reference>
<dbReference type="EMBL" id="FMAC01000027">
    <property type="protein sequence ID" value="SCB40753.1"/>
    <property type="molecule type" value="Genomic_DNA"/>
</dbReference>
<accession>A0A1C3WL39</accession>
<evidence type="ECO:0000313" key="3">
    <source>
        <dbReference type="Proteomes" id="UP000186228"/>
    </source>
</evidence>
<feature type="non-terminal residue" evidence="2">
    <location>
        <position position="56"/>
    </location>
</feature>
<sequence length="56" mass="6364">MGYFKTFGVTARLTTGFGFLLILMIGLTFYSIRQVETIDRNLGIINDVNSVKQRYA</sequence>
<organism evidence="2 3">
    <name type="scientific">Rhizobium hainanense</name>
    <dbReference type="NCBI Taxonomy" id="52131"/>
    <lineage>
        <taxon>Bacteria</taxon>
        <taxon>Pseudomonadati</taxon>
        <taxon>Pseudomonadota</taxon>
        <taxon>Alphaproteobacteria</taxon>
        <taxon>Hyphomicrobiales</taxon>
        <taxon>Rhizobiaceae</taxon>
        <taxon>Rhizobium/Agrobacterium group</taxon>
        <taxon>Rhizobium</taxon>
    </lineage>
</organism>
<keyword evidence="1" id="KW-0472">Membrane</keyword>
<dbReference type="AlphaFoldDB" id="A0A1C3WL39"/>
<protein>
    <submittedName>
        <fullName evidence="2">Methyl-accepting chemotaxis protein</fullName>
    </submittedName>
</protein>